<evidence type="ECO:0000259" key="1">
    <source>
        <dbReference type="Pfam" id="PF13612"/>
    </source>
</evidence>
<proteinExistence type="predicted"/>
<dbReference type="EMBL" id="SNRY01003762">
    <property type="protein sequence ID" value="KAA6319831.1"/>
    <property type="molecule type" value="Genomic_DNA"/>
</dbReference>
<sequence length="269" mass="31549">DLSNTSGCLWRRFLTSKNSKKNSKRYYRLSDTNTALIFIDYLDTPDKKKYHRSSRMSDSEIITILIGFHFGTFRNFKQYYLFYVQKHLRGEFPDLVSYNRFVELESKVFIPFVFFLKLICFGQCTGITYVDSTCIRVCHNKRIRRNKVFKGLAEIGKSTMGWFFGFKLHLLCNERGELVNFCLTKANVDDRNQKVFSVLSKDLFGKLYADKGYISASLFEILFNKGIHLVTGIKKNMKNRLMSVNDKMLLRKRSIIETINGELKNIFAR</sequence>
<reference evidence="2" key="1">
    <citation type="submission" date="2019-03" db="EMBL/GenBank/DDBJ databases">
        <title>Single cell metagenomics reveals metabolic interactions within the superorganism composed of flagellate Streblomastix strix and complex community of Bacteroidetes bacteria on its surface.</title>
        <authorList>
            <person name="Treitli S.C."/>
            <person name="Kolisko M."/>
            <person name="Husnik F."/>
            <person name="Keeling P."/>
            <person name="Hampl V."/>
        </authorList>
    </citation>
    <scope>NUCLEOTIDE SEQUENCE</scope>
    <source>
        <strain evidence="2">STM</strain>
    </source>
</reference>
<feature type="non-terminal residue" evidence="2">
    <location>
        <position position="1"/>
    </location>
</feature>
<dbReference type="NCBIfam" id="NF033520">
    <property type="entry name" value="transpos_IS982"/>
    <property type="match status" value="1"/>
</dbReference>
<gene>
    <name evidence="2" type="ORF">EZS27_030323</name>
</gene>
<feature type="domain" description="Transposase DDE" evidence="1">
    <location>
        <begin position="122"/>
        <end position="266"/>
    </location>
</feature>
<protein>
    <recommendedName>
        <fullName evidence="1">Transposase DDE domain-containing protein</fullName>
    </recommendedName>
</protein>
<organism evidence="2">
    <name type="scientific">termite gut metagenome</name>
    <dbReference type="NCBI Taxonomy" id="433724"/>
    <lineage>
        <taxon>unclassified sequences</taxon>
        <taxon>metagenomes</taxon>
        <taxon>organismal metagenomes</taxon>
    </lineage>
</organism>
<comment type="caution">
    <text evidence="2">The sequence shown here is derived from an EMBL/GenBank/DDBJ whole genome shotgun (WGS) entry which is preliminary data.</text>
</comment>
<name>A0A5J4QFW3_9ZZZZ</name>
<dbReference type="InterPro" id="IPR025668">
    <property type="entry name" value="Tnp_DDE_dom"/>
</dbReference>
<dbReference type="Pfam" id="PF13612">
    <property type="entry name" value="DDE_Tnp_1_3"/>
    <property type="match status" value="1"/>
</dbReference>
<dbReference type="AlphaFoldDB" id="A0A5J4QFW3"/>
<accession>A0A5J4QFW3</accession>
<evidence type="ECO:0000313" key="2">
    <source>
        <dbReference type="EMBL" id="KAA6319831.1"/>
    </source>
</evidence>